<accession>A0ABD0L078</accession>
<sequence>RSNLQKGADKPRRGQARVQPTADPGEMKEQASVQAIPNPDNRHSKDSLCETV</sequence>
<keyword evidence="3" id="KW-1185">Reference proteome</keyword>
<reference evidence="2 3" key="1">
    <citation type="journal article" date="2023" name="Sci. Data">
        <title>Genome assembly of the Korean intertidal mud-creeper Batillaria attramentaria.</title>
        <authorList>
            <person name="Patra A.K."/>
            <person name="Ho P.T."/>
            <person name="Jun S."/>
            <person name="Lee S.J."/>
            <person name="Kim Y."/>
            <person name="Won Y.J."/>
        </authorList>
    </citation>
    <scope>NUCLEOTIDE SEQUENCE [LARGE SCALE GENOMIC DNA]</scope>
    <source>
        <strain evidence="2">Wonlab-2016</strain>
    </source>
</reference>
<dbReference type="EMBL" id="JACVVK020000098">
    <property type="protein sequence ID" value="KAK7492926.1"/>
    <property type="molecule type" value="Genomic_DNA"/>
</dbReference>
<dbReference type="AlphaFoldDB" id="A0ABD0L078"/>
<organism evidence="2 3">
    <name type="scientific">Batillaria attramentaria</name>
    <dbReference type="NCBI Taxonomy" id="370345"/>
    <lineage>
        <taxon>Eukaryota</taxon>
        <taxon>Metazoa</taxon>
        <taxon>Spiralia</taxon>
        <taxon>Lophotrochozoa</taxon>
        <taxon>Mollusca</taxon>
        <taxon>Gastropoda</taxon>
        <taxon>Caenogastropoda</taxon>
        <taxon>Sorbeoconcha</taxon>
        <taxon>Cerithioidea</taxon>
        <taxon>Batillariidae</taxon>
        <taxon>Batillaria</taxon>
    </lineage>
</organism>
<feature type="non-terminal residue" evidence="2">
    <location>
        <position position="1"/>
    </location>
</feature>
<proteinExistence type="predicted"/>
<feature type="region of interest" description="Disordered" evidence="1">
    <location>
        <begin position="1"/>
        <end position="52"/>
    </location>
</feature>
<evidence type="ECO:0000313" key="2">
    <source>
        <dbReference type="EMBL" id="KAK7492926.1"/>
    </source>
</evidence>
<dbReference type="Proteomes" id="UP001519460">
    <property type="component" value="Unassembled WGS sequence"/>
</dbReference>
<protein>
    <submittedName>
        <fullName evidence="2">Uncharacterized protein</fullName>
    </submittedName>
</protein>
<evidence type="ECO:0000256" key="1">
    <source>
        <dbReference type="SAM" id="MobiDB-lite"/>
    </source>
</evidence>
<feature type="compositionally biased region" description="Basic and acidic residues" evidence="1">
    <location>
        <begin position="40"/>
        <end position="52"/>
    </location>
</feature>
<evidence type="ECO:0000313" key="3">
    <source>
        <dbReference type="Proteomes" id="UP001519460"/>
    </source>
</evidence>
<gene>
    <name evidence="2" type="ORF">BaRGS_00015873</name>
</gene>
<name>A0ABD0L078_9CAEN</name>
<comment type="caution">
    <text evidence="2">The sequence shown here is derived from an EMBL/GenBank/DDBJ whole genome shotgun (WGS) entry which is preliminary data.</text>
</comment>